<dbReference type="AlphaFoldDB" id="A5AR27"/>
<accession>A5AR27</accession>
<protein>
    <submittedName>
        <fullName evidence="2">Uncharacterized protein</fullName>
    </submittedName>
</protein>
<organism evidence="2">
    <name type="scientific">Vitis vinifera</name>
    <name type="common">Grape</name>
    <dbReference type="NCBI Taxonomy" id="29760"/>
    <lineage>
        <taxon>Eukaryota</taxon>
        <taxon>Viridiplantae</taxon>
        <taxon>Streptophyta</taxon>
        <taxon>Embryophyta</taxon>
        <taxon>Tracheophyta</taxon>
        <taxon>Spermatophyta</taxon>
        <taxon>Magnoliopsida</taxon>
        <taxon>eudicotyledons</taxon>
        <taxon>Gunneridae</taxon>
        <taxon>Pentapetalae</taxon>
        <taxon>rosids</taxon>
        <taxon>Vitales</taxon>
        <taxon>Vitaceae</taxon>
        <taxon>Viteae</taxon>
        <taxon>Vitis</taxon>
    </lineage>
</organism>
<dbReference type="EMBL" id="AM432679">
    <property type="protein sequence ID" value="CAN69317.1"/>
    <property type="molecule type" value="Genomic_DNA"/>
</dbReference>
<feature type="region of interest" description="Disordered" evidence="1">
    <location>
        <begin position="364"/>
        <end position="403"/>
    </location>
</feature>
<evidence type="ECO:0000256" key="1">
    <source>
        <dbReference type="SAM" id="MobiDB-lite"/>
    </source>
</evidence>
<name>A5AR27_VITVI</name>
<evidence type="ECO:0000313" key="2">
    <source>
        <dbReference type="EMBL" id="CAN69317.1"/>
    </source>
</evidence>
<gene>
    <name evidence="2" type="ORF">VITISV_002750</name>
</gene>
<proteinExistence type="predicted"/>
<reference evidence="2" key="1">
    <citation type="journal article" date="2007" name="PLoS ONE">
        <title>The first genome sequence of an elite grapevine cultivar (Pinot noir Vitis vinifera L.): coping with a highly heterozygous genome.</title>
        <authorList>
            <person name="Velasco R."/>
            <person name="Zharkikh A."/>
            <person name="Troggio M."/>
            <person name="Cartwright D.A."/>
            <person name="Cestaro A."/>
            <person name="Pruss D."/>
            <person name="Pindo M."/>
            <person name="FitzGerald L.M."/>
            <person name="Vezzulli S."/>
            <person name="Reid J."/>
            <person name="Malacarne G."/>
            <person name="Iliev D."/>
            <person name="Coppola G."/>
            <person name="Wardell B."/>
            <person name="Micheletti D."/>
            <person name="Macalma T."/>
            <person name="Facci M."/>
            <person name="Mitchell J.T."/>
            <person name="Perazzolli M."/>
            <person name="Eldredge G."/>
            <person name="Gatto P."/>
            <person name="Oyzerski R."/>
            <person name="Moretto M."/>
            <person name="Gutin N."/>
            <person name="Stefanini M."/>
            <person name="Chen Y."/>
            <person name="Segala C."/>
            <person name="Davenport C."/>
            <person name="Dematte L."/>
            <person name="Mraz A."/>
            <person name="Battilana J."/>
            <person name="Stormo K."/>
            <person name="Costa F."/>
            <person name="Tao Q."/>
            <person name="Si-Ammour A."/>
            <person name="Harkins T."/>
            <person name="Lackey A."/>
            <person name="Perbost C."/>
            <person name="Taillon B."/>
            <person name="Stella A."/>
            <person name="Solovyev V."/>
            <person name="Fawcett J.A."/>
            <person name="Sterck L."/>
            <person name="Vandepoele K."/>
            <person name="Grando S.M."/>
            <person name="Toppo S."/>
            <person name="Moser C."/>
            <person name="Lanchbury J."/>
            <person name="Bogden R."/>
            <person name="Skolnick M."/>
            <person name="Sgaramella V."/>
            <person name="Bhatnagar S.K."/>
            <person name="Fontana P."/>
            <person name="Gutin A."/>
            <person name="Van de Peer Y."/>
            <person name="Salamini F."/>
            <person name="Viola R."/>
        </authorList>
    </citation>
    <scope>NUCLEOTIDE SEQUENCE</scope>
</reference>
<sequence>MPVEDRGLQSSMAAVRDCWRDDLSSSLSFHPTGGAGQVMVGRLKWLRKWCSSRDFTTGASGQLRLSFPSSCKLLPGSVSAPRSTMPAKKDVTSFSAARPSGKGGSRCLYSRKPTEVLNEWEFHDRFCLLKSVSIQLVDGNPMSIKKVMHNAIYFTKEQFNAGLRFPLLSLFKEFLHYTQIPPVYIHPNIVRVLMGHSILNIMFTYEGPLGRVGGEGLIRPPKQAVRDYCHRETPLDTPFYPESIGGCPGTLAIPIYPQAAKKKKKTIAQTLKIVSLTLDLSSSSSDLASSRSGGLAQALEDNSSSLQLDTINPGTDPSQPQPEFIGLRVVNEPEEEEDMNNLRIGFFERHRKWLHEAIDIVPPPAKRACPEKAQEDPAGEAPPSTMPQSDEAGPSTATMTQPDVAGPSAAVAVQPNVVAPRNTPIVEKVHGTEVGLDVVVNEGAPNEKSSLAPAAPPSWEELMEILKGVSYFTDAEAPSTKMFDFFPLTKRVSVNMGGDPLAFVLARLSFGTPESVVVAGIRYMMRTRAQLFKWLEVAEAMRAFISHHSRCIEEMRLKLKMMEADLATAQKAIANRAKMMKLVEGEKGVI</sequence>